<name>A0A6J5MQL8_9CAUD</name>
<reference evidence="1" key="1">
    <citation type="submission" date="2020-04" db="EMBL/GenBank/DDBJ databases">
        <authorList>
            <person name="Chiriac C."/>
            <person name="Salcher M."/>
            <person name="Ghai R."/>
            <person name="Kavagutti S V."/>
        </authorList>
    </citation>
    <scope>NUCLEOTIDE SEQUENCE</scope>
</reference>
<organism evidence="1">
    <name type="scientific">uncultured Caudovirales phage</name>
    <dbReference type="NCBI Taxonomy" id="2100421"/>
    <lineage>
        <taxon>Viruses</taxon>
        <taxon>Duplodnaviria</taxon>
        <taxon>Heunggongvirae</taxon>
        <taxon>Uroviricota</taxon>
        <taxon>Caudoviricetes</taxon>
        <taxon>Peduoviridae</taxon>
        <taxon>Maltschvirus</taxon>
        <taxon>Maltschvirus maltsch</taxon>
    </lineage>
</organism>
<evidence type="ECO:0000313" key="1">
    <source>
        <dbReference type="EMBL" id="CAB4148037.1"/>
    </source>
</evidence>
<dbReference type="EMBL" id="LR796666">
    <property type="protein sequence ID" value="CAB4158216.1"/>
    <property type="molecule type" value="Genomic_DNA"/>
</dbReference>
<evidence type="ECO:0000313" key="2">
    <source>
        <dbReference type="EMBL" id="CAB4158216.1"/>
    </source>
</evidence>
<dbReference type="EMBL" id="LR796484">
    <property type="protein sequence ID" value="CAB4148037.1"/>
    <property type="molecule type" value="Genomic_DNA"/>
</dbReference>
<protein>
    <submittedName>
        <fullName evidence="1">Uncharacterized protein</fullName>
    </submittedName>
</protein>
<gene>
    <name evidence="1" type="ORF">UFOVP429_83</name>
    <name evidence="2" type="ORF">UFOVP696_84</name>
</gene>
<sequence>MAFIEMTCTCMASFQVDVEENETLAILWAQQFVGAHQACGYMTKTTSDASEKHRKFEFESDIMYKERKEKEL</sequence>
<accession>A0A6J5MQL8</accession>
<proteinExistence type="predicted"/>